<feature type="region of interest" description="Disordered" evidence="1">
    <location>
        <begin position="25"/>
        <end position="44"/>
    </location>
</feature>
<proteinExistence type="predicted"/>
<name>A0AA88LR22_CHASR</name>
<dbReference type="EMBL" id="JAUPFM010000018">
    <property type="protein sequence ID" value="KAK2822416.1"/>
    <property type="molecule type" value="Genomic_DNA"/>
</dbReference>
<dbReference type="AlphaFoldDB" id="A0AA88LR22"/>
<sequence length="132" mass="14566">MRNQHRAKVVNAARNYRLCASGAAHGGAATGSRSSGRNTPESADACGCVSTKLWDETLQFPRRLQWKWEGDSGVPGVVSVMQCGDTHTLRSNISRRAPRSWNTRRAWTQREEEEAGGSVRWAGKLERILLSG</sequence>
<protein>
    <submittedName>
        <fullName evidence="2">Uncharacterized protein</fullName>
    </submittedName>
</protein>
<evidence type="ECO:0000313" key="2">
    <source>
        <dbReference type="EMBL" id="KAK2822416.1"/>
    </source>
</evidence>
<accession>A0AA88LR22</accession>
<gene>
    <name evidence="2" type="ORF">Q5P01_022481</name>
</gene>
<reference evidence="2" key="1">
    <citation type="submission" date="2023-07" db="EMBL/GenBank/DDBJ databases">
        <title>Chromosome-level Genome Assembly of Striped Snakehead (Channa striata).</title>
        <authorList>
            <person name="Liu H."/>
        </authorList>
    </citation>
    <scope>NUCLEOTIDE SEQUENCE</scope>
    <source>
        <strain evidence="2">Gz</strain>
        <tissue evidence="2">Muscle</tissue>
    </source>
</reference>
<evidence type="ECO:0000256" key="1">
    <source>
        <dbReference type="SAM" id="MobiDB-lite"/>
    </source>
</evidence>
<dbReference type="Proteomes" id="UP001187415">
    <property type="component" value="Unassembled WGS sequence"/>
</dbReference>
<keyword evidence="3" id="KW-1185">Reference proteome</keyword>
<evidence type="ECO:0000313" key="3">
    <source>
        <dbReference type="Proteomes" id="UP001187415"/>
    </source>
</evidence>
<comment type="caution">
    <text evidence="2">The sequence shown here is derived from an EMBL/GenBank/DDBJ whole genome shotgun (WGS) entry which is preliminary data.</text>
</comment>
<organism evidence="2 3">
    <name type="scientific">Channa striata</name>
    <name type="common">Snakehead murrel</name>
    <name type="synonym">Ophicephalus striatus</name>
    <dbReference type="NCBI Taxonomy" id="64152"/>
    <lineage>
        <taxon>Eukaryota</taxon>
        <taxon>Metazoa</taxon>
        <taxon>Chordata</taxon>
        <taxon>Craniata</taxon>
        <taxon>Vertebrata</taxon>
        <taxon>Euteleostomi</taxon>
        <taxon>Actinopterygii</taxon>
        <taxon>Neopterygii</taxon>
        <taxon>Teleostei</taxon>
        <taxon>Neoteleostei</taxon>
        <taxon>Acanthomorphata</taxon>
        <taxon>Anabantaria</taxon>
        <taxon>Anabantiformes</taxon>
        <taxon>Channoidei</taxon>
        <taxon>Channidae</taxon>
        <taxon>Channa</taxon>
    </lineage>
</organism>